<accession>A0AAX4J851</accession>
<dbReference type="InterPro" id="IPR035992">
    <property type="entry name" value="Ricin_B-like_lectins"/>
</dbReference>
<dbReference type="CDD" id="cd00161">
    <property type="entry name" value="beta-trefoil_Ricin-like"/>
    <property type="match status" value="1"/>
</dbReference>
<reference evidence="1" key="1">
    <citation type="journal article" date="2024" name="BMC Genomics">
        <title>Functional annotation of a divergent genome using sequence and structure-based similarity.</title>
        <authorList>
            <person name="Svedberg D."/>
            <person name="Winiger R.R."/>
            <person name="Berg A."/>
            <person name="Sharma H."/>
            <person name="Tellgren-Roth C."/>
            <person name="Debrunner-Vossbrinck B.A."/>
            <person name="Vossbrinck C.R."/>
            <person name="Barandun J."/>
        </authorList>
    </citation>
    <scope>NUCLEOTIDE SEQUENCE</scope>
    <source>
        <strain evidence="1">Illinois isolate</strain>
    </source>
</reference>
<gene>
    <name evidence="1" type="ORF">VNE69_01034</name>
</gene>
<protein>
    <submittedName>
        <fullName evidence="1">Ricin B lectin (PTP6a)</fullName>
    </submittedName>
</protein>
<organism evidence="1 2">
    <name type="scientific">Vairimorpha necatrix</name>
    <dbReference type="NCBI Taxonomy" id="6039"/>
    <lineage>
        <taxon>Eukaryota</taxon>
        <taxon>Fungi</taxon>
        <taxon>Fungi incertae sedis</taxon>
        <taxon>Microsporidia</taxon>
        <taxon>Nosematidae</taxon>
        <taxon>Vairimorpha</taxon>
    </lineage>
</organism>
<dbReference type="Proteomes" id="UP001334084">
    <property type="component" value="Chromosome 1"/>
</dbReference>
<proteinExistence type="predicted"/>
<name>A0AAX4J851_9MICR</name>
<dbReference type="KEGG" id="vnx:VNE69_01034"/>
<sequence>MKFSLKYLPLVFYTGRSVYIKHLNQDLYMCDVSLPVKNDRPITQCEKDEATNFALEGDTANIHIVHTPVSNGVWDIGRAGFIKIFTQHGNSNQNFYFKEIGDRINIMQNSKCVEWDDSTKRYVLRSCDGSDEQKFMKLDKLPHMDYVDDHGHLSHHLIGECPINTPFSRDKSIYDFDGRLKGDYHHRDHNHHSHRCHSSEHFLDHDDH</sequence>
<dbReference type="AlphaFoldDB" id="A0AAX4J851"/>
<evidence type="ECO:0000313" key="2">
    <source>
        <dbReference type="Proteomes" id="UP001334084"/>
    </source>
</evidence>
<keyword evidence="2" id="KW-1185">Reference proteome</keyword>
<dbReference type="GeneID" id="90539899"/>
<evidence type="ECO:0000313" key="1">
    <source>
        <dbReference type="EMBL" id="WUR02093.1"/>
    </source>
</evidence>
<dbReference type="Gene3D" id="2.80.10.50">
    <property type="match status" value="1"/>
</dbReference>
<dbReference type="EMBL" id="CP142726">
    <property type="protein sequence ID" value="WUR02093.1"/>
    <property type="molecule type" value="Genomic_DNA"/>
</dbReference>
<dbReference type="RefSeq" id="XP_065328238.1">
    <property type="nucleotide sequence ID" value="XM_065472166.1"/>
</dbReference>
<dbReference type="SUPFAM" id="SSF50370">
    <property type="entry name" value="Ricin B-like lectins"/>
    <property type="match status" value="1"/>
</dbReference>